<evidence type="ECO:0000259" key="1">
    <source>
        <dbReference type="Pfam" id="PF00497"/>
    </source>
</evidence>
<dbReference type="InterPro" id="IPR001638">
    <property type="entry name" value="Solute-binding_3/MltF_N"/>
</dbReference>
<dbReference type="AlphaFoldDB" id="A0A4U9HEP7"/>
<evidence type="ECO:0000313" key="2">
    <source>
        <dbReference type="EMBL" id="VTP61396.1"/>
    </source>
</evidence>
<proteinExistence type="predicted"/>
<dbReference type="Pfam" id="PF00497">
    <property type="entry name" value="SBP_bac_3"/>
    <property type="match status" value="1"/>
</dbReference>
<gene>
    <name evidence="2" type="primary">artJ_1</name>
    <name evidence="2" type="ORF">NCTC12971_01908</name>
</gene>
<dbReference type="SUPFAM" id="SSF53850">
    <property type="entry name" value="Periplasmic binding protein-like II"/>
    <property type="match status" value="1"/>
</dbReference>
<protein>
    <submittedName>
        <fullName evidence="2">ABC transporter arginine-binding protein 1</fullName>
    </submittedName>
</protein>
<dbReference type="Gene3D" id="3.40.190.10">
    <property type="entry name" value="Periplasmic binding protein-like II"/>
    <property type="match status" value="2"/>
</dbReference>
<dbReference type="Proteomes" id="UP000307968">
    <property type="component" value="Chromosome"/>
</dbReference>
<reference evidence="2 3" key="1">
    <citation type="submission" date="2019-05" db="EMBL/GenBank/DDBJ databases">
        <authorList>
            <consortium name="Pathogen Informatics"/>
        </authorList>
    </citation>
    <scope>NUCLEOTIDE SEQUENCE [LARGE SCALE GENOMIC DNA]</scope>
    <source>
        <strain evidence="2 3">NCTC12971</strain>
    </source>
</reference>
<accession>A0A4U9HEP7</accession>
<name>A0A4U9HEP7_SERRU</name>
<organism evidence="2 3">
    <name type="scientific">Serratia rubidaea</name>
    <name type="common">Serratia marinorubra</name>
    <dbReference type="NCBI Taxonomy" id="61652"/>
    <lineage>
        <taxon>Bacteria</taxon>
        <taxon>Pseudomonadati</taxon>
        <taxon>Pseudomonadota</taxon>
        <taxon>Gammaproteobacteria</taxon>
        <taxon>Enterobacterales</taxon>
        <taxon>Yersiniaceae</taxon>
        <taxon>Serratia</taxon>
    </lineage>
</organism>
<sequence length="66" mass="7213">MNEWLKNSPQLAPVGEHITDAQYFGTGLGIAVRPNNKALLDKLNAALTAIKADGTYQAISDKWFPQ</sequence>
<feature type="domain" description="Solute-binding protein family 3/N-terminal" evidence="1">
    <location>
        <begin position="18"/>
        <end position="65"/>
    </location>
</feature>
<dbReference type="EMBL" id="LR590463">
    <property type="protein sequence ID" value="VTP61396.1"/>
    <property type="molecule type" value="Genomic_DNA"/>
</dbReference>
<evidence type="ECO:0000313" key="3">
    <source>
        <dbReference type="Proteomes" id="UP000307968"/>
    </source>
</evidence>